<evidence type="ECO:0000256" key="1">
    <source>
        <dbReference type="SAM" id="MobiDB-lite"/>
    </source>
</evidence>
<name>A0A1N6Y0E8_9RHOB</name>
<feature type="compositionally biased region" description="Basic and acidic residues" evidence="1">
    <location>
        <begin position="63"/>
        <end position="79"/>
    </location>
</feature>
<dbReference type="OrthoDB" id="7779144at2"/>
<evidence type="ECO:0000313" key="4">
    <source>
        <dbReference type="Proteomes" id="UP000323956"/>
    </source>
</evidence>
<dbReference type="AlphaFoldDB" id="A0A1N6Y0E8"/>
<sequence>MIAVLASLWWRTLPWLALAAAILLFILGARRTGEKAGRAAERLENFERTNNARQRMLEAGADGPRDRDDLLDRLREGRF</sequence>
<keyword evidence="2" id="KW-0812">Transmembrane</keyword>
<gene>
    <name evidence="3" type="ORF">SAMN05421641_1243</name>
</gene>
<dbReference type="RefSeq" id="WP_149766452.1">
    <property type="nucleotide sequence ID" value="NZ_FTMK01000024.1"/>
</dbReference>
<feature type="transmembrane region" description="Helical" evidence="2">
    <location>
        <begin position="12"/>
        <end position="29"/>
    </location>
</feature>
<keyword evidence="2" id="KW-1133">Transmembrane helix</keyword>
<dbReference type="EMBL" id="FTMK01000024">
    <property type="protein sequence ID" value="SIR07961.1"/>
    <property type="molecule type" value="Genomic_DNA"/>
</dbReference>
<dbReference type="Proteomes" id="UP000323956">
    <property type="component" value="Unassembled WGS sequence"/>
</dbReference>
<proteinExistence type="predicted"/>
<feature type="region of interest" description="Disordered" evidence="1">
    <location>
        <begin position="56"/>
        <end position="79"/>
    </location>
</feature>
<organism evidence="3 4">
    <name type="scientific">Paracoccus thiocyanatus</name>
    <dbReference type="NCBI Taxonomy" id="34006"/>
    <lineage>
        <taxon>Bacteria</taxon>
        <taxon>Pseudomonadati</taxon>
        <taxon>Pseudomonadota</taxon>
        <taxon>Alphaproteobacteria</taxon>
        <taxon>Rhodobacterales</taxon>
        <taxon>Paracoccaceae</taxon>
        <taxon>Paracoccus</taxon>
    </lineage>
</organism>
<evidence type="ECO:0000313" key="3">
    <source>
        <dbReference type="EMBL" id="SIR07961.1"/>
    </source>
</evidence>
<accession>A0A1N6Y0E8</accession>
<evidence type="ECO:0000256" key="2">
    <source>
        <dbReference type="SAM" id="Phobius"/>
    </source>
</evidence>
<keyword evidence="2" id="KW-0472">Membrane</keyword>
<protein>
    <submittedName>
        <fullName evidence="3">Uncharacterized protein</fullName>
    </submittedName>
</protein>
<reference evidence="3 4" key="1">
    <citation type="submission" date="2017-01" db="EMBL/GenBank/DDBJ databases">
        <authorList>
            <person name="Varghese N."/>
            <person name="Submissions S."/>
        </authorList>
    </citation>
    <scope>NUCLEOTIDE SEQUENCE [LARGE SCALE GENOMIC DNA]</scope>
    <source>
        <strain evidence="3 4">ATCC 700171</strain>
    </source>
</reference>